<keyword evidence="4 5" id="KW-0472">Membrane</keyword>
<dbReference type="AlphaFoldDB" id="A0A2S2JLP8"/>
<keyword evidence="2 5" id="KW-0812">Transmembrane</keyword>
<evidence type="ECO:0000256" key="4">
    <source>
        <dbReference type="ARBA" id="ARBA00023136"/>
    </source>
</evidence>
<evidence type="ECO:0000313" key="7">
    <source>
        <dbReference type="EMBL" id="TPR44175.1"/>
    </source>
</evidence>
<comment type="caution">
    <text evidence="7">The sequence shown here is derived from an EMBL/GenBank/DDBJ whole genome shotgun (WGS) entry which is preliminary data.</text>
</comment>
<keyword evidence="8" id="KW-1185">Reference proteome</keyword>
<feature type="transmembrane region" description="Helical" evidence="5">
    <location>
        <begin position="90"/>
        <end position="109"/>
    </location>
</feature>
<feature type="transmembrane region" description="Helical" evidence="5">
    <location>
        <begin position="6"/>
        <end position="23"/>
    </location>
</feature>
<dbReference type="OrthoDB" id="2299782at2"/>
<dbReference type="EMBL" id="QUBG01000003">
    <property type="protein sequence ID" value="TPR44175.1"/>
    <property type="molecule type" value="Genomic_DNA"/>
</dbReference>
<feature type="transmembrane region" description="Helical" evidence="5">
    <location>
        <begin position="58"/>
        <end position="78"/>
    </location>
</feature>
<dbReference type="InterPro" id="IPR010899">
    <property type="entry name" value="UPF0344"/>
</dbReference>
<name>A0A2S2JLP8_9LACO</name>
<protein>
    <submittedName>
        <fullName evidence="7">DUF1516 family protein</fullName>
    </submittedName>
</protein>
<evidence type="ECO:0000313" key="9">
    <source>
        <dbReference type="Proteomes" id="UP000784700"/>
    </source>
</evidence>
<evidence type="ECO:0000256" key="3">
    <source>
        <dbReference type="ARBA" id="ARBA00022989"/>
    </source>
</evidence>
<gene>
    <name evidence="6" type="ORF">DY114_01290</name>
    <name evidence="7" type="ORF">DY130_03820</name>
</gene>
<dbReference type="EMBL" id="QUAV01000001">
    <property type="protein sequence ID" value="TPR26358.1"/>
    <property type="molecule type" value="Genomic_DNA"/>
</dbReference>
<organism evidence="7 9">
    <name type="scientific">Apilactobacillus micheneri</name>
    <dbReference type="NCBI Taxonomy" id="1899430"/>
    <lineage>
        <taxon>Bacteria</taxon>
        <taxon>Bacillati</taxon>
        <taxon>Bacillota</taxon>
        <taxon>Bacilli</taxon>
        <taxon>Lactobacillales</taxon>
        <taxon>Lactobacillaceae</taxon>
        <taxon>Apilactobacillus</taxon>
    </lineage>
</organism>
<evidence type="ECO:0000256" key="2">
    <source>
        <dbReference type="ARBA" id="ARBA00022692"/>
    </source>
</evidence>
<dbReference type="Proteomes" id="UP000784700">
    <property type="component" value="Unassembled WGS sequence"/>
</dbReference>
<feature type="transmembrane region" description="Helical" evidence="5">
    <location>
        <begin position="35"/>
        <end position="52"/>
    </location>
</feature>
<accession>A0A2S2JLP8</accession>
<dbReference type="GeneID" id="58108386"/>
<evidence type="ECO:0000256" key="1">
    <source>
        <dbReference type="ARBA" id="ARBA00022475"/>
    </source>
</evidence>
<dbReference type="Pfam" id="PF07457">
    <property type="entry name" value="DUF1516"/>
    <property type="match status" value="1"/>
</dbReference>
<keyword evidence="3 5" id="KW-1133">Transmembrane helix</keyword>
<reference evidence="7 8" key="1">
    <citation type="submission" date="2018-08" db="EMBL/GenBank/DDBJ databases">
        <title>Comparative genomics of wild bee and flower associated Lactobacillus reveals potential adaptation to the bee host.</title>
        <authorList>
            <person name="Vuong H.Q."/>
            <person name="Mcfrederick Q.S."/>
        </authorList>
    </citation>
    <scope>NUCLEOTIDE SEQUENCE</scope>
    <source>
        <strain evidence="6 8">HV_13</strain>
        <strain evidence="7">HV_63</strain>
    </source>
</reference>
<keyword evidence="1" id="KW-1003">Cell membrane</keyword>
<sequence length="115" mass="13108">MYLWIHLIFAILLIVLVSLSIFKKKGFMPYMMISRVTYLVFIVTGSLLFFKAYDRNPIFAILKVLAAIMFIGLLEMTFAEKNKGRITKGMIISLYCALILLFIIGFITAGGRPFV</sequence>
<evidence type="ECO:0000313" key="6">
    <source>
        <dbReference type="EMBL" id="TPR26358.1"/>
    </source>
</evidence>
<evidence type="ECO:0000313" key="8">
    <source>
        <dbReference type="Proteomes" id="UP000777560"/>
    </source>
</evidence>
<evidence type="ECO:0000256" key="5">
    <source>
        <dbReference type="SAM" id="Phobius"/>
    </source>
</evidence>
<dbReference type="RefSeq" id="WP_105964300.1">
    <property type="nucleotide sequence ID" value="NZ_BAABXB010000039.1"/>
</dbReference>
<proteinExistence type="predicted"/>
<dbReference type="Proteomes" id="UP000777560">
    <property type="component" value="Unassembled WGS sequence"/>
</dbReference>